<feature type="compositionally biased region" description="Basic and acidic residues" evidence="1">
    <location>
        <begin position="256"/>
        <end position="281"/>
    </location>
</feature>
<protein>
    <submittedName>
        <fullName evidence="2">Uncharacterized protein</fullName>
    </submittedName>
</protein>
<dbReference type="InterPro" id="IPR059179">
    <property type="entry name" value="MLKL-like_MCAfunc"/>
</dbReference>
<name>A0A8H5EUT6_9AGAR</name>
<feature type="compositionally biased region" description="Basic and acidic residues" evidence="1">
    <location>
        <begin position="365"/>
        <end position="397"/>
    </location>
</feature>
<dbReference type="Proteomes" id="UP000567179">
    <property type="component" value="Unassembled WGS sequence"/>
</dbReference>
<dbReference type="CDD" id="cd21037">
    <property type="entry name" value="MLKL_NTD"/>
    <property type="match status" value="1"/>
</dbReference>
<dbReference type="OrthoDB" id="192148at2759"/>
<feature type="compositionally biased region" description="Basic and acidic residues" evidence="1">
    <location>
        <begin position="324"/>
        <end position="349"/>
    </location>
</feature>
<feature type="region of interest" description="Disordered" evidence="1">
    <location>
        <begin position="252"/>
        <end position="281"/>
    </location>
</feature>
<feature type="compositionally biased region" description="Basic residues" evidence="1">
    <location>
        <begin position="428"/>
        <end position="441"/>
    </location>
</feature>
<accession>A0A8H5EUT6</accession>
<feature type="region of interest" description="Disordered" evidence="1">
    <location>
        <begin position="321"/>
        <end position="446"/>
    </location>
</feature>
<keyword evidence="3" id="KW-1185">Reference proteome</keyword>
<feature type="region of interest" description="Disordered" evidence="1">
    <location>
        <begin position="1"/>
        <end position="20"/>
    </location>
</feature>
<dbReference type="EMBL" id="JAACJJ010000056">
    <property type="protein sequence ID" value="KAF5312868.1"/>
    <property type="molecule type" value="Genomic_DNA"/>
</dbReference>
<dbReference type="AlphaFoldDB" id="A0A8H5EUT6"/>
<proteinExistence type="predicted"/>
<evidence type="ECO:0000313" key="3">
    <source>
        <dbReference type="Proteomes" id="UP000567179"/>
    </source>
</evidence>
<reference evidence="2 3" key="1">
    <citation type="journal article" date="2020" name="ISME J.">
        <title>Uncovering the hidden diversity of litter-decomposition mechanisms in mushroom-forming fungi.</title>
        <authorList>
            <person name="Floudas D."/>
            <person name="Bentzer J."/>
            <person name="Ahren D."/>
            <person name="Johansson T."/>
            <person name="Persson P."/>
            <person name="Tunlid A."/>
        </authorList>
    </citation>
    <scope>NUCLEOTIDE SEQUENCE [LARGE SCALE GENOMIC DNA]</scope>
    <source>
        <strain evidence="2 3">CBS 101986</strain>
    </source>
</reference>
<comment type="caution">
    <text evidence="2">The sequence shown here is derived from an EMBL/GenBank/DDBJ whole genome shotgun (WGS) entry which is preliminary data.</text>
</comment>
<organism evidence="2 3">
    <name type="scientific">Psilocybe cf. subviscida</name>
    <dbReference type="NCBI Taxonomy" id="2480587"/>
    <lineage>
        <taxon>Eukaryota</taxon>
        <taxon>Fungi</taxon>
        <taxon>Dikarya</taxon>
        <taxon>Basidiomycota</taxon>
        <taxon>Agaricomycotina</taxon>
        <taxon>Agaricomycetes</taxon>
        <taxon>Agaricomycetidae</taxon>
        <taxon>Agaricales</taxon>
        <taxon>Agaricineae</taxon>
        <taxon>Strophariaceae</taxon>
        <taxon>Psilocybe</taxon>
    </lineage>
</organism>
<sequence length="613" mass="69468">MVAIPAPSTPSARAECGTSSGPTNADLVLDNAAVILSALRKIGSGSSVPFLREAATVALRLVNLIKDVRDNSDAFRLLGLDAGKLVWTIATECERLAHTGKAIPVSVQEHINGLVTNLHSIEKFIEGKMVRRKLQKIIAASSDKLEVSRYREVLRTALDSFAIQASIASQEALHHISETINEQRVEVIFDRIHQTDTLNRLMGQQAEQMEQLRLTMISRYAEEDRLREEKEYHARVEREQYDSKMALQAEQEMQAAEDRLRREQEKEAETALRKKAAEKLVQMDRKDAEKLEAKKRREQAKEERETREAIAIVQLRLEEDELEAERKKSQEAARRRRKRQEEQERQRQQDEEEELAANKAAAAAARREARIAAKEAEDAKEEARRRQQRKAEKQRRDEEDEHDEPPHRRPGLGKGTHITATQVEITLTRKKKSNTNQKAKKVTADAEDTVREYEEAARELERKLERRFEGFEDGFLDSDDQEYYWSDDAPRKSRAKTKKATKAVAIAGRARSYVDVDALRIQDMAMQHVNAYAGAHSPYYPPYHASPYMMPPPGPYGYDYPPSYAASSSHANATSISVRNVSNSAISFGDSPAVVRNSGNISVVNISNVGNRY</sequence>
<evidence type="ECO:0000256" key="1">
    <source>
        <dbReference type="SAM" id="MobiDB-lite"/>
    </source>
</evidence>
<evidence type="ECO:0000313" key="2">
    <source>
        <dbReference type="EMBL" id="KAF5312868.1"/>
    </source>
</evidence>
<gene>
    <name evidence="2" type="ORF">D9619_002388</name>
</gene>